<dbReference type="FunFam" id="2.60.40.10:FF:000028">
    <property type="entry name" value="Neuronal cell adhesion molecule"/>
    <property type="match status" value="1"/>
</dbReference>
<reference evidence="7 8" key="1">
    <citation type="journal article" date="2022" name="Nat. Ecol. Evol.">
        <title>A masculinizing supergene underlies an exaggerated male reproductive morph in a spider.</title>
        <authorList>
            <person name="Hendrickx F."/>
            <person name="De Corte Z."/>
            <person name="Sonet G."/>
            <person name="Van Belleghem S.M."/>
            <person name="Kostlbacher S."/>
            <person name="Vangestel C."/>
        </authorList>
    </citation>
    <scope>NUCLEOTIDE SEQUENCE [LARGE SCALE GENOMIC DNA]</scope>
    <source>
        <strain evidence="7">W744_W776</strain>
    </source>
</reference>
<dbReference type="PROSITE" id="PS50835">
    <property type="entry name" value="IG_LIKE"/>
    <property type="match status" value="7"/>
</dbReference>
<dbReference type="PROSITE" id="PS50853">
    <property type="entry name" value="FN3"/>
    <property type="match status" value="3"/>
</dbReference>
<dbReference type="PRINTS" id="PR00014">
    <property type="entry name" value="FNTYPEIII"/>
</dbReference>
<feature type="transmembrane region" description="Helical" evidence="4">
    <location>
        <begin position="1012"/>
        <end position="1036"/>
    </location>
</feature>
<dbReference type="InterPro" id="IPR003599">
    <property type="entry name" value="Ig_sub"/>
</dbReference>
<dbReference type="InterPro" id="IPR003598">
    <property type="entry name" value="Ig_sub2"/>
</dbReference>
<keyword evidence="4" id="KW-1133">Transmembrane helix</keyword>
<dbReference type="Proteomes" id="UP000827092">
    <property type="component" value="Unassembled WGS sequence"/>
</dbReference>
<feature type="region of interest" description="Disordered" evidence="3">
    <location>
        <begin position="783"/>
        <end position="817"/>
    </location>
</feature>
<dbReference type="Pfam" id="PF00041">
    <property type="entry name" value="fn3"/>
    <property type="match status" value="3"/>
</dbReference>
<dbReference type="GO" id="GO:0009653">
    <property type="term" value="P:anatomical structure morphogenesis"/>
    <property type="evidence" value="ECO:0007669"/>
    <property type="project" value="UniProtKB-ARBA"/>
</dbReference>
<comment type="caution">
    <text evidence="7">The sequence shown here is derived from an EMBL/GenBank/DDBJ whole genome shotgun (WGS) entry which is preliminary data.</text>
</comment>
<evidence type="ECO:0000256" key="2">
    <source>
        <dbReference type="ARBA" id="ARBA00023157"/>
    </source>
</evidence>
<dbReference type="InterPro" id="IPR007110">
    <property type="entry name" value="Ig-like_dom"/>
</dbReference>
<dbReference type="InterPro" id="IPR013098">
    <property type="entry name" value="Ig_I-set"/>
</dbReference>
<sequence length="1137" mass="126411">MFNTDLTNAIYKDSIILLLVLCEFVYLQDSPKIQPFHFPKNVKIGSRVTVVCSVETSSQTLTFRWLKNQEDVAKYSEIQVKNDETFSVLSFESIQSNSTGNYTCLAQTTLGESSFTAFLQVEGPPKWVHEPSDQTLHVGQQLILKCEASGYPKPKISWYKVNGLGNEEMSLMDVNVWNDTVLIIQETNSDHSGYYVCEANNAILPNLKATINVRVIDSPKIQPFSFKQGIKVGDKTSALCMAESNSPLSYSWKRNGETISENEEQRFKTDDELSVLVLEPVKPEHSGNYTCIVRNKDGSDSFTAVLVVEAPPVWIIEPENVTAIPGNRHVFRCSASGSPHPVITWNKILEKPGSDSSALTVGNGDSLTFESLKPEDAGLYECIASNGVEPTLRKFVVLGIRDAPKIPQIMFPQNVRSGLSTKAMCTVERGSKPLEFKWKFNGIEIQNNQPAVMINTYEDFSVINIDPVSSNHGGNYSCTVVNKHGRDSSTAVLLVQEPTTWIKEPEDKEVLEGDSLHLHCNAKGLPKPKIIWYKYNRNQEPPTAENKLKLDGVSNGTFTVPKVGMSDAGKYECEADNGLGSPLRKDITVTVNVPARFEEKFAVVNAKKGDSARMKCEALGDQPLSVTWQKEKEETTTISKSGDERYEIFETMVSKGVMSELIIRTTDRDDGALYSCIAENEFGNDQRKIRLLVMEVPAPPLDVKIREIWSRSASVSWAPPYSGNSPITKYIVQYWRDIGGSPHRLLEISGPSSQSSAIMKDLHPGTPYVLKVVAENAVGRGEPSDGAFFKTGEEEPSSPPADINAEPRGSSTIRVSWKPPPKDSWNGELKGYYVGYKSRDSNQPYSYKSMEYLPDVQQEFFLTNLLKASDYSVVVKAYNAAGSGPPSHELYVRTLDGDLPPAPSLYVLATSPTSVSLRWNTRKIDNPLSGYTVHYREEQGQWQEVAVVAPEDNTYTLSNLHPQKLYQIYVTATNQYGKGDPSEIVAIKTDEGDGHSLLSVANLGRSANYLDMAIVIPVTASLLTIGVVLIVACVCVRKIRSRHNLERALAAEKHLAMVGTLQRYVDIDKTRSLMDASRLGHYPLPYETIQMIAEENQDFAKGAQEMRAFLKDGQPAQYNRTLTLRRNTDENIYDNPQ</sequence>
<dbReference type="FunFam" id="2.60.40.10:FF:000333">
    <property type="entry name" value="Down syndrome cell adhesion molecule"/>
    <property type="match status" value="2"/>
</dbReference>
<dbReference type="InterPro" id="IPR036116">
    <property type="entry name" value="FN3_sf"/>
</dbReference>
<evidence type="ECO:0000256" key="3">
    <source>
        <dbReference type="SAM" id="MobiDB-lite"/>
    </source>
</evidence>
<keyword evidence="1" id="KW-0677">Repeat</keyword>
<dbReference type="PANTHER" id="PTHR44170">
    <property type="entry name" value="PROTEIN SIDEKICK"/>
    <property type="match status" value="1"/>
</dbReference>
<feature type="domain" description="Ig-like" evidence="5">
    <location>
        <begin position="594"/>
        <end position="690"/>
    </location>
</feature>
<keyword evidence="8" id="KW-1185">Reference proteome</keyword>
<accession>A0AAV6U2C5</accession>
<dbReference type="Gene3D" id="2.60.40.10">
    <property type="entry name" value="Immunoglobulins"/>
    <property type="match status" value="10"/>
</dbReference>
<dbReference type="InterPro" id="IPR013783">
    <property type="entry name" value="Ig-like_fold"/>
</dbReference>
<feature type="domain" description="Fibronectin type-III" evidence="6">
    <location>
        <begin position="699"/>
        <end position="794"/>
    </location>
</feature>
<keyword evidence="4" id="KW-0812">Transmembrane</keyword>
<dbReference type="GO" id="GO:0030154">
    <property type="term" value="P:cell differentiation"/>
    <property type="evidence" value="ECO:0007669"/>
    <property type="project" value="UniProtKB-ARBA"/>
</dbReference>
<dbReference type="SUPFAM" id="SSF49265">
    <property type="entry name" value="Fibronectin type III"/>
    <property type="match status" value="2"/>
</dbReference>
<dbReference type="Pfam" id="PF13927">
    <property type="entry name" value="Ig_3"/>
    <property type="match status" value="4"/>
</dbReference>
<dbReference type="CDD" id="cd00063">
    <property type="entry name" value="FN3"/>
    <property type="match status" value="3"/>
</dbReference>
<evidence type="ECO:0000313" key="7">
    <source>
        <dbReference type="EMBL" id="KAG8178108.1"/>
    </source>
</evidence>
<gene>
    <name evidence="7" type="ORF">JTE90_017455</name>
</gene>
<feature type="domain" description="Ig-like" evidence="5">
    <location>
        <begin position="311"/>
        <end position="393"/>
    </location>
</feature>
<dbReference type="AlphaFoldDB" id="A0AAV6U2C5"/>
<evidence type="ECO:0000256" key="1">
    <source>
        <dbReference type="ARBA" id="ARBA00022737"/>
    </source>
</evidence>
<dbReference type="SMART" id="SM00409">
    <property type="entry name" value="IG"/>
    <property type="match status" value="7"/>
</dbReference>
<protein>
    <recommendedName>
        <fullName evidence="9">Down syndrome cell adhesion molecule-like protein Dscam2</fullName>
    </recommendedName>
</protein>
<feature type="domain" description="Ig-like" evidence="5">
    <location>
        <begin position="404"/>
        <end position="494"/>
    </location>
</feature>
<feature type="domain" description="Fibronectin type-III" evidence="6">
    <location>
        <begin position="900"/>
        <end position="992"/>
    </location>
</feature>
<feature type="domain" description="Ig-like" evidence="5">
    <location>
        <begin position="498"/>
        <end position="590"/>
    </location>
</feature>
<dbReference type="FunFam" id="2.60.40.10:FF:000719">
    <property type="entry name" value="nephrin isoform X1"/>
    <property type="match status" value="1"/>
</dbReference>
<dbReference type="EMBL" id="JAFNEN010000717">
    <property type="protein sequence ID" value="KAG8178108.1"/>
    <property type="molecule type" value="Genomic_DNA"/>
</dbReference>
<evidence type="ECO:0000256" key="4">
    <source>
        <dbReference type="SAM" id="Phobius"/>
    </source>
</evidence>
<keyword evidence="4" id="KW-0472">Membrane</keyword>
<dbReference type="SUPFAM" id="SSF48726">
    <property type="entry name" value="Immunoglobulin"/>
    <property type="match status" value="6"/>
</dbReference>
<feature type="domain" description="Fibronectin type-III" evidence="6">
    <location>
        <begin position="799"/>
        <end position="897"/>
    </location>
</feature>
<dbReference type="InterPro" id="IPR003961">
    <property type="entry name" value="FN3_dom"/>
</dbReference>
<feature type="domain" description="Ig-like" evidence="5">
    <location>
        <begin position="219"/>
        <end position="307"/>
    </location>
</feature>
<evidence type="ECO:0008006" key="9">
    <source>
        <dbReference type="Google" id="ProtNLM"/>
    </source>
</evidence>
<dbReference type="PANTHER" id="PTHR44170:SF6">
    <property type="entry name" value="CONTACTIN"/>
    <property type="match status" value="1"/>
</dbReference>
<dbReference type="SMART" id="SM00408">
    <property type="entry name" value="IGc2"/>
    <property type="match status" value="7"/>
</dbReference>
<dbReference type="SMART" id="SM00060">
    <property type="entry name" value="FN3"/>
    <property type="match status" value="3"/>
</dbReference>
<evidence type="ECO:0000259" key="6">
    <source>
        <dbReference type="PROSITE" id="PS50853"/>
    </source>
</evidence>
<dbReference type="Pfam" id="PF07679">
    <property type="entry name" value="I-set"/>
    <property type="match status" value="3"/>
</dbReference>
<dbReference type="GO" id="GO:0098609">
    <property type="term" value="P:cell-cell adhesion"/>
    <property type="evidence" value="ECO:0007669"/>
    <property type="project" value="TreeGrafter"/>
</dbReference>
<feature type="domain" description="Ig-like" evidence="5">
    <location>
        <begin position="31"/>
        <end position="116"/>
    </location>
</feature>
<dbReference type="InterPro" id="IPR036179">
    <property type="entry name" value="Ig-like_dom_sf"/>
</dbReference>
<feature type="domain" description="Ig-like" evidence="5">
    <location>
        <begin position="125"/>
        <end position="212"/>
    </location>
</feature>
<name>A0AAV6U2C5_9ARAC</name>
<dbReference type="GO" id="GO:0016020">
    <property type="term" value="C:membrane"/>
    <property type="evidence" value="ECO:0007669"/>
    <property type="project" value="UniProtKB-SubCell"/>
</dbReference>
<evidence type="ECO:0000259" key="5">
    <source>
        <dbReference type="PROSITE" id="PS50835"/>
    </source>
</evidence>
<organism evidence="7 8">
    <name type="scientific">Oedothorax gibbosus</name>
    <dbReference type="NCBI Taxonomy" id="931172"/>
    <lineage>
        <taxon>Eukaryota</taxon>
        <taxon>Metazoa</taxon>
        <taxon>Ecdysozoa</taxon>
        <taxon>Arthropoda</taxon>
        <taxon>Chelicerata</taxon>
        <taxon>Arachnida</taxon>
        <taxon>Araneae</taxon>
        <taxon>Araneomorphae</taxon>
        <taxon>Entelegynae</taxon>
        <taxon>Araneoidea</taxon>
        <taxon>Linyphiidae</taxon>
        <taxon>Erigoninae</taxon>
        <taxon>Oedothorax</taxon>
    </lineage>
</organism>
<evidence type="ECO:0000313" key="8">
    <source>
        <dbReference type="Proteomes" id="UP000827092"/>
    </source>
</evidence>
<proteinExistence type="predicted"/>
<keyword evidence="2" id="KW-1015">Disulfide bond</keyword>